<dbReference type="Gene3D" id="3.40.630.10">
    <property type="entry name" value="Zn peptidases"/>
    <property type="match status" value="1"/>
</dbReference>
<dbReference type="PANTHER" id="PTHR11963:SF23">
    <property type="entry name" value="CYTOSOL AMINOPEPTIDASE"/>
    <property type="match status" value="1"/>
</dbReference>
<evidence type="ECO:0000256" key="4">
    <source>
        <dbReference type="ARBA" id="ARBA00022801"/>
    </source>
</evidence>
<evidence type="ECO:0000256" key="8">
    <source>
        <dbReference type="ARBA" id="ARBA00050061"/>
    </source>
</evidence>
<evidence type="ECO:0000256" key="7">
    <source>
        <dbReference type="ARBA" id="ARBA00050021"/>
    </source>
</evidence>
<accession>A0A7W7TAQ2</accession>
<dbReference type="SUPFAM" id="SSF53187">
    <property type="entry name" value="Zn-dependent exopeptidases"/>
    <property type="match status" value="1"/>
</dbReference>
<comment type="similarity">
    <text evidence="1">Belongs to the peptidase M17 family.</text>
</comment>
<dbReference type="PROSITE" id="PS00631">
    <property type="entry name" value="CYTOSOL_AP"/>
    <property type="match status" value="1"/>
</dbReference>
<dbReference type="GO" id="GO:0005737">
    <property type="term" value="C:cytoplasm"/>
    <property type="evidence" value="ECO:0007669"/>
    <property type="project" value="InterPro"/>
</dbReference>
<keyword evidence="11" id="KW-1185">Reference proteome</keyword>
<evidence type="ECO:0000256" key="5">
    <source>
        <dbReference type="ARBA" id="ARBA00033172"/>
    </source>
</evidence>
<keyword evidence="3" id="KW-0645">Protease</keyword>
<dbReference type="Proteomes" id="UP000542674">
    <property type="component" value="Unassembled WGS sequence"/>
</dbReference>
<proteinExistence type="inferred from homology"/>
<evidence type="ECO:0000256" key="1">
    <source>
        <dbReference type="ARBA" id="ARBA00009528"/>
    </source>
</evidence>
<dbReference type="AlphaFoldDB" id="A0A7W7TAQ2"/>
<name>A0A7W7TAQ2_9PSEU</name>
<comment type="function">
    <text evidence="6">Presumably involved in the processing and regular turnover of intracellular proteins. Catalyzes the removal of unsubstituted N-terminal amino acids from various peptides.</text>
</comment>
<protein>
    <recommendedName>
        <fullName evidence="7">Probable cytosol aminopeptidase</fullName>
    </recommendedName>
    <alternativeName>
        <fullName evidence="8">Leucine aminopeptidase</fullName>
    </alternativeName>
    <alternativeName>
        <fullName evidence="5">Leucyl aminopeptidase</fullName>
    </alternativeName>
</protein>
<dbReference type="CDD" id="cd00433">
    <property type="entry name" value="Peptidase_M17"/>
    <property type="match status" value="1"/>
</dbReference>
<evidence type="ECO:0000313" key="10">
    <source>
        <dbReference type="EMBL" id="MBB4968340.1"/>
    </source>
</evidence>
<dbReference type="GO" id="GO:0006508">
    <property type="term" value="P:proteolysis"/>
    <property type="evidence" value="ECO:0007669"/>
    <property type="project" value="UniProtKB-KW"/>
</dbReference>
<dbReference type="InterPro" id="IPR000819">
    <property type="entry name" value="Peptidase_M17_C"/>
</dbReference>
<evidence type="ECO:0000259" key="9">
    <source>
        <dbReference type="PROSITE" id="PS00631"/>
    </source>
</evidence>
<dbReference type="Pfam" id="PF00883">
    <property type="entry name" value="Peptidase_M17"/>
    <property type="match status" value="1"/>
</dbReference>
<gene>
    <name evidence="10" type="ORF">F4559_005699</name>
</gene>
<sequence>MRQPLPTPLPSVDVAGSPRRGVLRVVVASAGEDDGDIGAPARRDPWVLGVGAGTAGDWRTAGAVLSRALTDVAERCDVELPADADAAAFTLGLALGGYGFKVTGQERPRRVRSVRLVTGAPVADAVREALDAAAATALARDLANTPSNTKDPAWLAATTAKLAGAVPGLDVRVRDEKWLRAEGFGGVLAVGGGSPRPPRLVELAWRGTGGGPHLVFVGKGITFDTGGISIKPAEGMHLMRTDMAGGAAVIAATIAAARRRLPVRVTALVPCAENHVSGSAYRPGDVIRHHGGTTTEVTNTDAEGRLVLADALAYAVRTLSPDLIVDVATLTGAMKISLGVRTAGLFATDDALAADLLAAGEAAAERYWRMPLLQEHADAVHSDLADLRQCPPGPGGIMAALFLREFAADVPWAHLDIAGPARSDKSYAEVTPGATGFAARTLLALATAKSTR</sequence>
<dbReference type="Gene3D" id="3.40.220.10">
    <property type="entry name" value="Leucine Aminopeptidase, subunit E, domain 1"/>
    <property type="match status" value="1"/>
</dbReference>
<evidence type="ECO:0000313" key="11">
    <source>
        <dbReference type="Proteomes" id="UP000542674"/>
    </source>
</evidence>
<dbReference type="PANTHER" id="PTHR11963">
    <property type="entry name" value="LEUCINE AMINOPEPTIDASE-RELATED"/>
    <property type="match status" value="1"/>
</dbReference>
<evidence type="ECO:0000256" key="2">
    <source>
        <dbReference type="ARBA" id="ARBA00022438"/>
    </source>
</evidence>
<dbReference type="GO" id="GO:0030145">
    <property type="term" value="F:manganese ion binding"/>
    <property type="evidence" value="ECO:0007669"/>
    <property type="project" value="InterPro"/>
</dbReference>
<reference evidence="10 11" key="1">
    <citation type="submission" date="2020-08" db="EMBL/GenBank/DDBJ databases">
        <title>Sequencing the genomes of 1000 actinobacteria strains.</title>
        <authorList>
            <person name="Klenk H.-P."/>
        </authorList>
    </citation>
    <scope>NUCLEOTIDE SEQUENCE [LARGE SCALE GENOMIC DNA]</scope>
    <source>
        <strain evidence="10 11">DSM 45084</strain>
    </source>
</reference>
<feature type="domain" description="Cytosol aminopeptidase" evidence="9">
    <location>
        <begin position="299"/>
        <end position="306"/>
    </location>
</feature>
<evidence type="ECO:0000256" key="6">
    <source>
        <dbReference type="ARBA" id="ARBA00049972"/>
    </source>
</evidence>
<comment type="caution">
    <text evidence="10">The sequence shown here is derived from an EMBL/GenBank/DDBJ whole genome shotgun (WGS) entry which is preliminary data.</text>
</comment>
<dbReference type="GO" id="GO:0070006">
    <property type="term" value="F:metalloaminopeptidase activity"/>
    <property type="evidence" value="ECO:0007669"/>
    <property type="project" value="InterPro"/>
</dbReference>
<keyword evidence="2 10" id="KW-0031">Aminopeptidase</keyword>
<keyword evidence="4 10" id="KW-0378">Hydrolase</keyword>
<dbReference type="PRINTS" id="PR00481">
    <property type="entry name" value="LAMNOPPTDASE"/>
</dbReference>
<evidence type="ECO:0000256" key="3">
    <source>
        <dbReference type="ARBA" id="ARBA00022670"/>
    </source>
</evidence>
<dbReference type="InterPro" id="IPR043472">
    <property type="entry name" value="Macro_dom-like"/>
</dbReference>
<organism evidence="10 11">
    <name type="scientific">Saccharothrix violaceirubra</name>
    <dbReference type="NCBI Taxonomy" id="413306"/>
    <lineage>
        <taxon>Bacteria</taxon>
        <taxon>Bacillati</taxon>
        <taxon>Actinomycetota</taxon>
        <taxon>Actinomycetes</taxon>
        <taxon>Pseudonocardiales</taxon>
        <taxon>Pseudonocardiaceae</taxon>
        <taxon>Saccharothrix</taxon>
    </lineage>
</organism>
<dbReference type="InterPro" id="IPR011356">
    <property type="entry name" value="Leucine_aapep/pepB"/>
</dbReference>
<dbReference type="EMBL" id="JACHJS010000001">
    <property type="protein sequence ID" value="MBB4968340.1"/>
    <property type="molecule type" value="Genomic_DNA"/>
</dbReference>
<dbReference type="RefSeq" id="WP_184673809.1">
    <property type="nucleotide sequence ID" value="NZ_BAABAI010000028.1"/>
</dbReference>